<organism evidence="8 9">
    <name type="scientific">Pseudozyma flocculosa</name>
    <dbReference type="NCBI Taxonomy" id="84751"/>
    <lineage>
        <taxon>Eukaryota</taxon>
        <taxon>Fungi</taxon>
        <taxon>Dikarya</taxon>
        <taxon>Basidiomycota</taxon>
        <taxon>Ustilaginomycotina</taxon>
        <taxon>Ustilaginomycetes</taxon>
        <taxon>Ustilaginales</taxon>
        <taxon>Ustilaginaceae</taxon>
        <taxon>Pseudozyma</taxon>
    </lineage>
</organism>
<dbReference type="GO" id="GO:0045944">
    <property type="term" value="P:positive regulation of transcription by RNA polymerase II"/>
    <property type="evidence" value="ECO:0007669"/>
    <property type="project" value="TreeGrafter"/>
</dbReference>
<dbReference type="GO" id="GO:0005634">
    <property type="term" value="C:nucleus"/>
    <property type="evidence" value="ECO:0007669"/>
    <property type="project" value="UniProtKB-SubCell"/>
</dbReference>
<evidence type="ECO:0000256" key="6">
    <source>
        <dbReference type="SAM" id="MobiDB-lite"/>
    </source>
</evidence>
<dbReference type="AlphaFoldDB" id="A0A5C3EYR4"/>
<evidence type="ECO:0000313" key="8">
    <source>
        <dbReference type="EMBL" id="SPO36980.1"/>
    </source>
</evidence>
<feature type="region of interest" description="Disordered" evidence="6">
    <location>
        <begin position="135"/>
        <end position="201"/>
    </location>
</feature>
<proteinExistence type="predicted"/>
<dbReference type="PROSITE" id="PS50048">
    <property type="entry name" value="ZN2_CY6_FUNGAL_2"/>
    <property type="match status" value="1"/>
</dbReference>
<dbReference type="SMART" id="SM00066">
    <property type="entry name" value="GAL4"/>
    <property type="match status" value="1"/>
</dbReference>
<reference evidence="8 9" key="1">
    <citation type="submission" date="2018-03" db="EMBL/GenBank/DDBJ databases">
        <authorList>
            <person name="Guldener U."/>
        </authorList>
    </citation>
    <scope>NUCLEOTIDE SEQUENCE [LARGE SCALE GENOMIC DNA]</scope>
    <source>
        <strain evidence="8 9">DAOM196992</strain>
    </source>
</reference>
<evidence type="ECO:0000256" key="4">
    <source>
        <dbReference type="ARBA" id="ARBA00023163"/>
    </source>
</evidence>
<feature type="compositionally biased region" description="Low complexity" evidence="6">
    <location>
        <begin position="342"/>
        <end position="359"/>
    </location>
</feature>
<feature type="region of interest" description="Disordered" evidence="6">
    <location>
        <begin position="480"/>
        <end position="504"/>
    </location>
</feature>
<dbReference type="OrthoDB" id="2123952at2759"/>
<feature type="compositionally biased region" description="Basic residues" evidence="6">
    <location>
        <begin position="136"/>
        <end position="150"/>
    </location>
</feature>
<dbReference type="InterPro" id="IPR001138">
    <property type="entry name" value="Zn2Cys6_DnaBD"/>
</dbReference>
<feature type="compositionally biased region" description="Polar residues" evidence="6">
    <location>
        <begin position="162"/>
        <end position="174"/>
    </location>
</feature>
<protein>
    <recommendedName>
        <fullName evidence="7">Zn(2)-C6 fungal-type domain-containing protein</fullName>
    </recommendedName>
</protein>
<evidence type="ECO:0000256" key="3">
    <source>
        <dbReference type="ARBA" id="ARBA00023125"/>
    </source>
</evidence>
<feature type="compositionally biased region" description="Low complexity" evidence="6">
    <location>
        <begin position="179"/>
        <end position="194"/>
    </location>
</feature>
<accession>A0A5C3EYR4</accession>
<evidence type="ECO:0000313" key="9">
    <source>
        <dbReference type="Proteomes" id="UP000323386"/>
    </source>
</evidence>
<keyword evidence="4" id="KW-0804">Transcription</keyword>
<dbReference type="Gene3D" id="4.10.240.10">
    <property type="entry name" value="Zn(2)-C6 fungal-type DNA-binding domain"/>
    <property type="match status" value="1"/>
</dbReference>
<comment type="subcellular location">
    <subcellularLocation>
        <location evidence="1">Nucleus</location>
    </subcellularLocation>
</comment>
<dbReference type="GO" id="GO:0008270">
    <property type="term" value="F:zinc ion binding"/>
    <property type="evidence" value="ECO:0007669"/>
    <property type="project" value="InterPro"/>
</dbReference>
<gene>
    <name evidence="8" type="ORF">PSFLO_02452</name>
</gene>
<dbReference type="EMBL" id="OOIP01000005">
    <property type="protein sequence ID" value="SPO36980.1"/>
    <property type="molecule type" value="Genomic_DNA"/>
</dbReference>
<dbReference type="PANTHER" id="PTHR47540">
    <property type="entry name" value="THIAMINE REPRESSIBLE GENES REGULATORY PROTEIN THI5"/>
    <property type="match status" value="1"/>
</dbReference>
<feature type="compositionally biased region" description="Low complexity" evidence="6">
    <location>
        <begin position="36"/>
        <end position="51"/>
    </location>
</feature>
<evidence type="ECO:0000256" key="5">
    <source>
        <dbReference type="ARBA" id="ARBA00023242"/>
    </source>
</evidence>
<feature type="region of interest" description="Disordered" evidence="6">
    <location>
        <begin position="30"/>
        <end position="91"/>
    </location>
</feature>
<evidence type="ECO:0000259" key="7">
    <source>
        <dbReference type="PROSITE" id="PS50048"/>
    </source>
</evidence>
<keyword evidence="2" id="KW-0805">Transcription regulation</keyword>
<dbReference type="PANTHER" id="PTHR47540:SF2">
    <property type="entry name" value="ZN(II)2CYS6 TRANSCRIPTION FACTOR (EUROFUNG)"/>
    <property type="match status" value="1"/>
</dbReference>
<dbReference type="SUPFAM" id="SSF57701">
    <property type="entry name" value="Zn2/Cys6 DNA-binding domain"/>
    <property type="match status" value="1"/>
</dbReference>
<evidence type="ECO:0000256" key="1">
    <source>
        <dbReference type="ARBA" id="ARBA00004123"/>
    </source>
</evidence>
<feature type="compositionally biased region" description="Low complexity" evidence="6">
    <location>
        <begin position="392"/>
        <end position="413"/>
    </location>
</feature>
<dbReference type="GO" id="GO:0000981">
    <property type="term" value="F:DNA-binding transcription factor activity, RNA polymerase II-specific"/>
    <property type="evidence" value="ECO:0007669"/>
    <property type="project" value="InterPro"/>
</dbReference>
<keyword evidence="5" id="KW-0539">Nucleus</keyword>
<keyword evidence="3" id="KW-0238">DNA-binding</keyword>
<feature type="region of interest" description="Disordered" evidence="6">
    <location>
        <begin position="322"/>
        <end position="421"/>
    </location>
</feature>
<name>A0A5C3EYR4_9BASI</name>
<dbReference type="InterPro" id="IPR036864">
    <property type="entry name" value="Zn2-C6_fun-type_DNA-bd_sf"/>
</dbReference>
<dbReference type="Pfam" id="PF00172">
    <property type="entry name" value="Zn_clus"/>
    <property type="match status" value="1"/>
</dbReference>
<dbReference type="PROSITE" id="PS00463">
    <property type="entry name" value="ZN2_CY6_FUNGAL_1"/>
    <property type="match status" value="1"/>
</dbReference>
<sequence length="604" mass="63390">MEPGGDEAPALLQLPPNLTEQYVQQDLSLQPFNSRGSDSSTTSYAASSETGGHTDINDLLSLGPSMFAHPPHAMAPHGTQGSNAQVDAGGPQQVGANLSMLYTTAEAARQTYSQMLQSSIAADNAHLERAKEFPFHQHHQHHHHQQHHQHAQQQQYQEQQRRASSSRGSFSTGQHVHMPSESPSSSSTPTSPTSKADRVKAACVKCRRRKIKCTGDMPCGTCLHFKTACVYAAVSPEENAKLREKKMAREEKKKQTAAAALAAAAQARAHAQGLAATQVSHGLPGNLVVGGGGAGMMPVFLQHVPNDDPLAAAAGRPIEARGAVAAAPQQHQQQRRHHGETSASCGLASAAGDGDGANATPPQEPSGANEGPRRAYVDVPGPTILQQSESPATSETGSASSLSSPSVASTSTSWRPRHGGSLSFETTTAAAAGPLPPGKAPSKPQIPCAPVALQAATMQVQPWYSREMQDVMAATLLKHDDGTHDPAANRAKERSQSWDVQSNFSDPWSPASTFTTLVGGPVQSSPLSFVSHDVAASLAAAPLTSYVHTPLLDRIRDGAQQTSWSPSMPSDGSLPGYAGEALEALILPDAMLSTLHDGVQVDTA</sequence>
<feature type="domain" description="Zn(2)-C6 fungal-type" evidence="7">
    <location>
        <begin position="202"/>
        <end position="231"/>
    </location>
</feature>
<dbReference type="Proteomes" id="UP000323386">
    <property type="component" value="Unassembled WGS sequence"/>
</dbReference>
<dbReference type="GO" id="GO:0043565">
    <property type="term" value="F:sequence-specific DNA binding"/>
    <property type="evidence" value="ECO:0007669"/>
    <property type="project" value="TreeGrafter"/>
</dbReference>
<dbReference type="CDD" id="cd00067">
    <property type="entry name" value="GAL4"/>
    <property type="match status" value="1"/>
</dbReference>
<keyword evidence="9" id="KW-1185">Reference proteome</keyword>
<evidence type="ECO:0000256" key="2">
    <source>
        <dbReference type="ARBA" id="ARBA00023015"/>
    </source>
</evidence>
<dbReference type="InterPro" id="IPR051711">
    <property type="entry name" value="Stress_Response_Reg"/>
</dbReference>